<dbReference type="SMART" id="SM00367">
    <property type="entry name" value="LRR_CC"/>
    <property type="match status" value="5"/>
</dbReference>
<dbReference type="InterPro" id="IPR032675">
    <property type="entry name" value="LRR_dom_sf"/>
</dbReference>
<dbReference type="InterPro" id="IPR050836">
    <property type="entry name" value="SDS22/Internalin_LRR"/>
</dbReference>
<dbReference type="AlphaFoldDB" id="A0A1Y6IWF5"/>
<dbReference type="Pfam" id="PF12799">
    <property type="entry name" value="LRR_4"/>
    <property type="match status" value="1"/>
</dbReference>
<dbReference type="Proteomes" id="UP000196125">
    <property type="component" value="Unassembled WGS sequence"/>
</dbReference>
<dbReference type="Gene3D" id="3.80.10.10">
    <property type="entry name" value="Ribonuclease Inhibitor"/>
    <property type="match status" value="2"/>
</dbReference>
<protein>
    <submittedName>
        <fullName evidence="5">Internalin-A</fullName>
    </submittedName>
</protein>
<dbReference type="PROSITE" id="PS51450">
    <property type="entry name" value="LRR"/>
    <property type="match status" value="1"/>
</dbReference>
<dbReference type="SUPFAM" id="SSF52075">
    <property type="entry name" value="Outer arm dynein light chain 1"/>
    <property type="match status" value="1"/>
</dbReference>
<keyword evidence="1" id="KW-0433">Leucine-rich repeat</keyword>
<dbReference type="PANTHER" id="PTHR46652:SF3">
    <property type="entry name" value="LEUCINE-RICH REPEAT-CONTAINING PROTEIN 9"/>
    <property type="match status" value="1"/>
</dbReference>
<feature type="region of interest" description="Disordered" evidence="3">
    <location>
        <begin position="925"/>
        <end position="947"/>
    </location>
</feature>
<dbReference type="Gene3D" id="3.40.50.10140">
    <property type="entry name" value="Toll/interleukin-1 receptor homology (TIR) domain"/>
    <property type="match status" value="1"/>
</dbReference>
<accession>A0A1Y6IWF5</accession>
<evidence type="ECO:0000256" key="2">
    <source>
        <dbReference type="ARBA" id="ARBA00022737"/>
    </source>
</evidence>
<organism evidence="5 6">
    <name type="scientific">Vibrio mangrovi</name>
    <dbReference type="NCBI Taxonomy" id="474394"/>
    <lineage>
        <taxon>Bacteria</taxon>
        <taxon>Pseudomonadati</taxon>
        <taxon>Pseudomonadota</taxon>
        <taxon>Gammaproteobacteria</taxon>
        <taxon>Vibrionales</taxon>
        <taxon>Vibrionaceae</taxon>
        <taxon>Vibrio</taxon>
    </lineage>
</organism>
<feature type="compositionally biased region" description="Basic and acidic residues" evidence="3">
    <location>
        <begin position="936"/>
        <end position="947"/>
    </location>
</feature>
<gene>
    <name evidence="5" type="primary">inlA</name>
    <name evidence="5" type="ORF">VIM7927_03300</name>
</gene>
<dbReference type="InterPro" id="IPR006553">
    <property type="entry name" value="Leu-rich_rpt_Cys-con_subtyp"/>
</dbReference>
<dbReference type="GO" id="GO:0007165">
    <property type="term" value="P:signal transduction"/>
    <property type="evidence" value="ECO:0007669"/>
    <property type="project" value="InterPro"/>
</dbReference>
<evidence type="ECO:0000256" key="3">
    <source>
        <dbReference type="SAM" id="MobiDB-lite"/>
    </source>
</evidence>
<feature type="domain" description="TIR" evidence="4">
    <location>
        <begin position="1018"/>
        <end position="1187"/>
    </location>
</feature>
<dbReference type="SUPFAM" id="SSF52200">
    <property type="entry name" value="Toll/Interleukin receptor TIR domain"/>
    <property type="match status" value="1"/>
</dbReference>
<reference evidence="5 6" key="1">
    <citation type="submission" date="2017-05" db="EMBL/GenBank/DDBJ databases">
        <authorList>
            <person name="Song R."/>
            <person name="Chenine A.L."/>
            <person name="Ruprecht R.M."/>
        </authorList>
    </citation>
    <scope>NUCLEOTIDE SEQUENCE [LARGE SCALE GENOMIC DNA]</scope>
    <source>
        <strain evidence="5 6">CECT 7927</strain>
    </source>
</reference>
<dbReference type="EMBL" id="FXXI01000007">
    <property type="protein sequence ID" value="SMS01989.1"/>
    <property type="molecule type" value="Genomic_DNA"/>
</dbReference>
<dbReference type="SUPFAM" id="SSF52540">
    <property type="entry name" value="P-loop containing nucleoside triphosphate hydrolases"/>
    <property type="match status" value="1"/>
</dbReference>
<dbReference type="Pfam" id="PF13676">
    <property type="entry name" value="TIR_2"/>
    <property type="match status" value="1"/>
</dbReference>
<evidence type="ECO:0000313" key="6">
    <source>
        <dbReference type="Proteomes" id="UP000196125"/>
    </source>
</evidence>
<dbReference type="InterPro" id="IPR035897">
    <property type="entry name" value="Toll_tir_struct_dom_sf"/>
</dbReference>
<dbReference type="Pfam" id="PF08477">
    <property type="entry name" value="Roc"/>
    <property type="match status" value="1"/>
</dbReference>
<evidence type="ECO:0000256" key="1">
    <source>
        <dbReference type="ARBA" id="ARBA00022614"/>
    </source>
</evidence>
<dbReference type="PANTHER" id="PTHR46652">
    <property type="entry name" value="LEUCINE-RICH REPEAT AND IQ DOMAIN-CONTAINING PROTEIN 1-RELATED"/>
    <property type="match status" value="1"/>
</dbReference>
<dbReference type="PROSITE" id="PS50104">
    <property type="entry name" value="TIR"/>
    <property type="match status" value="1"/>
</dbReference>
<dbReference type="SMART" id="SM00365">
    <property type="entry name" value="LRR_SD22"/>
    <property type="match status" value="4"/>
</dbReference>
<dbReference type="SUPFAM" id="SSF52058">
    <property type="entry name" value="L domain-like"/>
    <property type="match status" value="1"/>
</dbReference>
<sequence length="1190" mass="137068">MLQDMAETQAQNSPDWQEALERIQQVRESGDTRLDLSSLDIPTLPDEITSLARQLTTLELRFCENLSSLQGVQSLRRLTSLNLTWCESLTILTEIESLTQLSELNLRGCDNLTSLSGIESLTQLTELNLSRSENLTSLTELNSLKQLTGLNLSRCENLTNLSGIESLQQLTELDLSWCENLTSLAGIESLHLLTQLNLSWCENLTSLSGIESLQQLTKLDLTDCNGLNDLESIQHLQQLTELDLSYCEKLTSLKGIESLQQLTELTLNGCSNLTSLQGLESLQQLVRLWLDDCKNLNDFEAIYQLEQLGNLSLEQLRFTDVNRFKCFQNLEVLYLNDNKLKDISPLSHLPNLQQLYLKNNAIQDVAQFRQFRQLEDIQLSGNPFARQYNLQLPSSSGDFLDNDLDTIQNLLFRLDDIRADIHLPAKVLFLGNHAAGKSSLVHYLQRGELSEQKDSTHILDIQPYQLDKPASGKKPGKRASTSRLPDALFYDFGGQDYYHGIYRVFMSQQAITYLLWHEESNHNRLEQDSCQRPNRHFTLNYWLGYWHHAHRDYQTLTTDVTKKTPAPTAVEPSQETNESPLVLIQTRADQTKACPIANTPATNQHFISLRAHENSRLQQTGLDYLQAQLDALIQDNQKTVPGATWYGEFLKKILKKHRLSPKNHWKSDAVQNWINDYKPTEPDRALRERHLKTEFSQLHEQGLVLYYPNINPDKVWLNPMAFAHYVHHKVLQQDQIEQDKGQVPESAFNSYDPDILKVLEQEKVIFLHQHGQPKYIIPNYLPLVNEDSAEYRLLTFGIQESFSFNLWFKNYLPLGLINQLICHFGNLPDDKKFWRDQLLFTLGRNHQPEGRTPSQVLIKLKFDDQLQVQVYLSNPDPEQRLLHTRYIYYVISSLYWDLKPCESISDFEPYYQEFQRTGQILLSQEQLQDSKGSQSRKSEHKSEIDSQKTAEFQRIYHAPPADLLISLNGRDFITATQLSRLKDETRLPSVQFSGEPSSGQKLIAVAPFSPFTHRRLHRMLKVFISYSHDDIDARRELQKYLINLERDGLIDIWQDGMINTGDDWHQSITGALEQADVVIMLVSQSFIASSYVHQVEMPKAMTLKEEGKAQIFPILLSQCDYQHWSIIPESVRTHITSGSGQQANSVPMGRFQFFPMNEEEQRLTPINRWQYPEDAWTQVANRLRALSKPA</sequence>
<dbReference type="InterPro" id="IPR001611">
    <property type="entry name" value="Leu-rich_rpt"/>
</dbReference>
<dbReference type="SMART" id="SM00255">
    <property type="entry name" value="TIR"/>
    <property type="match status" value="1"/>
</dbReference>
<proteinExistence type="predicted"/>
<dbReference type="InterPro" id="IPR026906">
    <property type="entry name" value="LRR_5"/>
</dbReference>
<dbReference type="InterPro" id="IPR027417">
    <property type="entry name" value="P-loop_NTPase"/>
</dbReference>
<feature type="compositionally biased region" description="Polar residues" evidence="3">
    <location>
        <begin position="925"/>
        <end position="935"/>
    </location>
</feature>
<evidence type="ECO:0000313" key="5">
    <source>
        <dbReference type="EMBL" id="SMS01989.1"/>
    </source>
</evidence>
<dbReference type="InterPro" id="IPR025875">
    <property type="entry name" value="Leu-rich_rpt_4"/>
</dbReference>
<keyword evidence="2" id="KW-0677">Repeat</keyword>
<name>A0A1Y6IWF5_9VIBR</name>
<evidence type="ECO:0000259" key="4">
    <source>
        <dbReference type="PROSITE" id="PS50104"/>
    </source>
</evidence>
<dbReference type="Pfam" id="PF13306">
    <property type="entry name" value="LRR_5"/>
    <property type="match status" value="2"/>
</dbReference>
<dbReference type="InterPro" id="IPR000157">
    <property type="entry name" value="TIR_dom"/>
</dbReference>
<dbReference type="Gene3D" id="3.40.50.300">
    <property type="entry name" value="P-loop containing nucleotide triphosphate hydrolases"/>
    <property type="match status" value="1"/>
</dbReference>